<dbReference type="PANTHER" id="PTHR28366">
    <property type="entry name" value="CHROMOSOME 1 OPEN READING FRAME 131"/>
    <property type="match status" value="1"/>
</dbReference>
<gene>
    <name evidence="2" type="ORF">WA026_005504</name>
</gene>
<dbReference type="InterPro" id="IPR027973">
    <property type="entry name" value="FSAF1-like"/>
</dbReference>
<dbReference type="PANTHER" id="PTHR28366:SF1">
    <property type="entry name" value="CHROMOSOME 1 OPEN READING FRAME 131"/>
    <property type="match status" value="1"/>
</dbReference>
<accession>A0AAW1TV69</accession>
<comment type="caution">
    <text evidence="2">The sequence shown here is derived from an EMBL/GenBank/DDBJ whole genome shotgun (WGS) entry which is preliminary data.</text>
</comment>
<evidence type="ECO:0000313" key="2">
    <source>
        <dbReference type="EMBL" id="KAK9874684.1"/>
    </source>
</evidence>
<dbReference type="Pfam" id="PF15375">
    <property type="entry name" value="FSAF1"/>
    <property type="match status" value="1"/>
</dbReference>
<keyword evidence="3" id="KW-1185">Reference proteome</keyword>
<proteinExistence type="predicted"/>
<feature type="region of interest" description="Disordered" evidence="1">
    <location>
        <begin position="105"/>
        <end position="145"/>
    </location>
</feature>
<protein>
    <submittedName>
        <fullName evidence="2">Uncharacterized protein</fullName>
    </submittedName>
</protein>
<evidence type="ECO:0000313" key="3">
    <source>
        <dbReference type="Proteomes" id="UP001431783"/>
    </source>
</evidence>
<dbReference type="InterPro" id="IPR052852">
    <property type="entry name" value="SSU_Processome_Comp"/>
</dbReference>
<dbReference type="Proteomes" id="UP001431783">
    <property type="component" value="Unassembled WGS sequence"/>
</dbReference>
<evidence type="ECO:0000256" key="1">
    <source>
        <dbReference type="SAM" id="MobiDB-lite"/>
    </source>
</evidence>
<sequence length="161" mass="18444">MTEEQSFIPTRASMLKGVNKVEEVTFTSYKPKNKKILQDDDEGSTIQQNSAFNIKKAKNEVIKLGMSTLEGQEKKDAKIQLLIKLGAKPPRKKYINYKELQKERKEKKAAEQSNAQLQQIGKNILGKSTAKDKFDKKRRKDQKFKNKGLLDVYDGKVKPNN</sequence>
<reference evidence="2 3" key="1">
    <citation type="submission" date="2023-03" db="EMBL/GenBank/DDBJ databases">
        <title>Genome insight into feeding habits of ladybird beetles.</title>
        <authorList>
            <person name="Li H.-S."/>
            <person name="Huang Y.-H."/>
            <person name="Pang H."/>
        </authorList>
    </citation>
    <scope>NUCLEOTIDE SEQUENCE [LARGE SCALE GENOMIC DNA]</scope>
    <source>
        <strain evidence="2">SYSU_2023b</strain>
        <tissue evidence="2">Whole body</tissue>
    </source>
</reference>
<name>A0AAW1TV69_9CUCU</name>
<dbReference type="AlphaFoldDB" id="A0AAW1TV69"/>
<organism evidence="2 3">
    <name type="scientific">Henosepilachna vigintioctopunctata</name>
    <dbReference type="NCBI Taxonomy" id="420089"/>
    <lineage>
        <taxon>Eukaryota</taxon>
        <taxon>Metazoa</taxon>
        <taxon>Ecdysozoa</taxon>
        <taxon>Arthropoda</taxon>
        <taxon>Hexapoda</taxon>
        <taxon>Insecta</taxon>
        <taxon>Pterygota</taxon>
        <taxon>Neoptera</taxon>
        <taxon>Endopterygota</taxon>
        <taxon>Coleoptera</taxon>
        <taxon>Polyphaga</taxon>
        <taxon>Cucujiformia</taxon>
        <taxon>Coccinelloidea</taxon>
        <taxon>Coccinellidae</taxon>
        <taxon>Epilachninae</taxon>
        <taxon>Epilachnini</taxon>
        <taxon>Henosepilachna</taxon>
    </lineage>
</organism>
<dbReference type="EMBL" id="JARQZJ010000032">
    <property type="protein sequence ID" value="KAK9874684.1"/>
    <property type="molecule type" value="Genomic_DNA"/>
</dbReference>
<feature type="compositionally biased region" description="Basic residues" evidence="1">
    <location>
        <begin position="136"/>
        <end position="145"/>
    </location>
</feature>